<organism evidence="2 3">
    <name type="scientific">Halocatena marina</name>
    <dbReference type="NCBI Taxonomy" id="2934937"/>
    <lineage>
        <taxon>Archaea</taxon>
        <taxon>Methanobacteriati</taxon>
        <taxon>Methanobacteriota</taxon>
        <taxon>Stenosarchaea group</taxon>
        <taxon>Halobacteria</taxon>
        <taxon>Halobacteriales</taxon>
        <taxon>Natronomonadaceae</taxon>
        <taxon>Halocatena</taxon>
    </lineage>
</organism>
<protein>
    <submittedName>
        <fullName evidence="2">FG-GAP repeat domain-containing protein</fullName>
    </submittedName>
</protein>
<dbReference type="AlphaFoldDB" id="A0ABD5YTH5"/>
<dbReference type="Proteomes" id="UP001596417">
    <property type="component" value="Unassembled WGS sequence"/>
</dbReference>
<reference evidence="2 3" key="1">
    <citation type="journal article" date="2019" name="Int. J. Syst. Evol. Microbiol.">
        <title>The Global Catalogue of Microorganisms (GCM) 10K type strain sequencing project: providing services to taxonomists for standard genome sequencing and annotation.</title>
        <authorList>
            <consortium name="The Broad Institute Genomics Platform"/>
            <consortium name="The Broad Institute Genome Sequencing Center for Infectious Disease"/>
            <person name="Wu L."/>
            <person name="Ma J."/>
        </authorList>
    </citation>
    <scope>NUCLEOTIDE SEQUENCE [LARGE SCALE GENOMIC DNA]</scope>
    <source>
        <strain evidence="2 3">RDMS1</strain>
    </source>
</reference>
<evidence type="ECO:0000313" key="2">
    <source>
        <dbReference type="EMBL" id="MFC7192504.1"/>
    </source>
</evidence>
<dbReference type="EMBL" id="JBHTAX010000005">
    <property type="protein sequence ID" value="MFC7192504.1"/>
    <property type="molecule type" value="Genomic_DNA"/>
</dbReference>
<dbReference type="Gene3D" id="2.130.10.130">
    <property type="entry name" value="Integrin alpha, N-terminal"/>
    <property type="match status" value="1"/>
</dbReference>
<sequence>MRREGAVVATVVLIGALMYLVPAAMIFGPELVDGSANASDINTPNTSQETRLAFTDVAKNRSLSYEAVRKLNGTQGTMGRSGVYVTDYNGDLRGDVLLVGGKRPMLFRNTGDKFVHSNALPALNDSAVYRSALFVDYNNDGREDLVLNPMHGEPILLHNNGDSFVPQPDAFDARIEVPVAVTAADYNGDGCTDIFVTQNGDWIHSRPARIQPNQTTDNGKPNFLFRGTCTSSFERVTDAGLDGAHWSLSASFVDFTGDGKPDVHVANDFHHDILYVNQGDGTFSSREIPNTNRNGMASEVDDVDGDGDMDIFVSNIYWTRDIRSRLDSLGVITSGSIGNNLLINDGDGNFTDQASEWGSGTVGGGGRRCWKT</sequence>
<dbReference type="PANTHER" id="PTHR44103:SF1">
    <property type="entry name" value="PROPROTEIN CONVERTASE P"/>
    <property type="match status" value="1"/>
</dbReference>
<keyword evidence="3" id="KW-1185">Reference proteome</keyword>
<gene>
    <name evidence="2" type="ORF">ACFQL7_23625</name>
</gene>
<dbReference type="RefSeq" id="WP_390206756.1">
    <property type="nucleotide sequence ID" value="NZ_JBHSZC010000004.1"/>
</dbReference>
<proteinExistence type="predicted"/>
<dbReference type="Pfam" id="PF13517">
    <property type="entry name" value="FG-GAP_3"/>
    <property type="match status" value="2"/>
</dbReference>
<evidence type="ECO:0000313" key="3">
    <source>
        <dbReference type="Proteomes" id="UP001596417"/>
    </source>
</evidence>
<comment type="caution">
    <text evidence="2">The sequence shown here is derived from an EMBL/GenBank/DDBJ whole genome shotgun (WGS) entry which is preliminary data.</text>
</comment>
<dbReference type="SUPFAM" id="SSF69318">
    <property type="entry name" value="Integrin alpha N-terminal domain"/>
    <property type="match status" value="1"/>
</dbReference>
<dbReference type="InterPro" id="IPR028994">
    <property type="entry name" value="Integrin_alpha_N"/>
</dbReference>
<dbReference type="PANTHER" id="PTHR44103">
    <property type="entry name" value="PROPROTEIN CONVERTASE P"/>
    <property type="match status" value="1"/>
</dbReference>
<name>A0ABD5YTH5_9EURY</name>
<keyword evidence="1" id="KW-0732">Signal</keyword>
<dbReference type="InterPro" id="IPR013517">
    <property type="entry name" value="FG-GAP"/>
</dbReference>
<evidence type="ECO:0000256" key="1">
    <source>
        <dbReference type="ARBA" id="ARBA00022729"/>
    </source>
</evidence>
<accession>A0ABD5YTH5</accession>